<accession>A0A6M8EEQ3</accession>
<name>A0A6M8EEQ3_9BACT</name>
<dbReference type="Proteomes" id="UP000503483">
    <property type="component" value="Chromosome"/>
</dbReference>
<gene>
    <name evidence="1" type="ORF">AACT_1871</name>
</gene>
<evidence type="ECO:0000313" key="1">
    <source>
        <dbReference type="EMBL" id="QKE29020.1"/>
    </source>
</evidence>
<dbReference type="EMBL" id="CP042652">
    <property type="protein sequence ID" value="QKE29020.1"/>
    <property type="molecule type" value="Genomic_DNA"/>
</dbReference>
<dbReference type="AlphaFoldDB" id="A0A6M8EEQ3"/>
<keyword evidence="2" id="KW-1185">Reference proteome</keyword>
<proteinExistence type="predicted"/>
<dbReference type="KEGG" id="paco:AACT_1871"/>
<organism evidence="1 2">
    <name type="scientific">Arcobacter acticola</name>
    <dbReference type="NCBI Taxonomy" id="1849015"/>
    <lineage>
        <taxon>Bacteria</taxon>
        <taxon>Pseudomonadati</taxon>
        <taxon>Campylobacterota</taxon>
        <taxon>Epsilonproteobacteria</taxon>
        <taxon>Campylobacterales</taxon>
        <taxon>Arcobacteraceae</taxon>
        <taxon>Arcobacter</taxon>
    </lineage>
</organism>
<dbReference type="RefSeq" id="WP_172126577.1">
    <property type="nucleotide sequence ID" value="NZ_CP042652.1"/>
</dbReference>
<sequence>MQENQYEKIRVLFFKLIEETKELSDNEFENIVNQVFKENESFTPEMKERLVIDIAKMRSKILN</sequence>
<reference evidence="1 2" key="1">
    <citation type="submission" date="2019-08" db="EMBL/GenBank/DDBJ databases">
        <title>Complete genome sequence of Arcobacter acticola.</title>
        <authorList>
            <person name="Miller W."/>
        </authorList>
    </citation>
    <scope>NUCLEOTIDE SEQUENCE [LARGE SCALE GENOMIC DNA]</scope>
    <source>
        <strain evidence="1 2">KCTC 52212</strain>
    </source>
</reference>
<evidence type="ECO:0000313" key="2">
    <source>
        <dbReference type="Proteomes" id="UP000503483"/>
    </source>
</evidence>
<protein>
    <submittedName>
        <fullName evidence="1">Uncharacterized protein</fullName>
    </submittedName>
</protein>